<dbReference type="InterPro" id="IPR011051">
    <property type="entry name" value="RmlC_Cupin_sf"/>
</dbReference>
<protein>
    <recommendedName>
        <fullName evidence="4 5">dTDP-4-dehydrorhamnose 3,5-epimerase</fullName>
        <ecNumber evidence="3 5">5.1.3.13</ecNumber>
    </recommendedName>
    <alternativeName>
        <fullName evidence="5">Thymidine diphospho-4-keto-rhamnose 3,5-epimerase</fullName>
    </alternativeName>
</protein>
<gene>
    <name evidence="6" type="primary">rfbC</name>
    <name evidence="6" type="ORF">GWK41_08895</name>
</gene>
<dbReference type="SUPFAM" id="SSF51182">
    <property type="entry name" value="RmlC-like cupins"/>
    <property type="match status" value="1"/>
</dbReference>
<evidence type="ECO:0000256" key="5">
    <source>
        <dbReference type="RuleBase" id="RU364069"/>
    </source>
</evidence>
<dbReference type="PANTHER" id="PTHR21047">
    <property type="entry name" value="DTDP-6-DEOXY-D-GLUCOSE-3,5 EPIMERASE"/>
    <property type="match status" value="1"/>
</dbReference>
<dbReference type="PANTHER" id="PTHR21047:SF2">
    <property type="entry name" value="THYMIDINE DIPHOSPHO-4-KETO-RHAMNOSE 3,5-EPIMERASE"/>
    <property type="match status" value="1"/>
</dbReference>
<dbReference type="RefSeq" id="WP_200674641.1">
    <property type="nucleotide sequence ID" value="NZ_JAACYA010000002.1"/>
</dbReference>
<dbReference type="InterPro" id="IPR000888">
    <property type="entry name" value="RmlC-like"/>
</dbReference>
<accession>A0ABS1GJS6</accession>
<evidence type="ECO:0000313" key="6">
    <source>
        <dbReference type="EMBL" id="MBK3333187.1"/>
    </source>
</evidence>
<name>A0ABS1GJS6_9AQUI</name>
<keyword evidence="7" id="KW-1185">Reference proteome</keyword>
<evidence type="ECO:0000256" key="2">
    <source>
        <dbReference type="ARBA" id="ARBA00001997"/>
    </source>
</evidence>
<proteinExistence type="inferred from homology"/>
<evidence type="ECO:0000256" key="3">
    <source>
        <dbReference type="ARBA" id="ARBA00012098"/>
    </source>
</evidence>
<dbReference type="Pfam" id="PF00908">
    <property type="entry name" value="dTDP_sugar_isom"/>
    <property type="match status" value="1"/>
</dbReference>
<comment type="catalytic activity">
    <reaction evidence="1 5">
        <text>dTDP-4-dehydro-6-deoxy-alpha-D-glucose = dTDP-4-dehydro-beta-L-rhamnose</text>
        <dbReference type="Rhea" id="RHEA:16969"/>
        <dbReference type="ChEBI" id="CHEBI:57649"/>
        <dbReference type="ChEBI" id="CHEBI:62830"/>
        <dbReference type="EC" id="5.1.3.13"/>
    </reaction>
</comment>
<organism evidence="6 7">
    <name type="scientific">Persephonella atlantica</name>
    <dbReference type="NCBI Taxonomy" id="2699429"/>
    <lineage>
        <taxon>Bacteria</taxon>
        <taxon>Pseudomonadati</taxon>
        <taxon>Aquificota</taxon>
        <taxon>Aquificia</taxon>
        <taxon>Aquificales</taxon>
        <taxon>Hydrogenothermaceae</taxon>
        <taxon>Persephonella</taxon>
    </lineage>
</organism>
<evidence type="ECO:0000256" key="4">
    <source>
        <dbReference type="ARBA" id="ARBA00019595"/>
    </source>
</evidence>
<comment type="similarity">
    <text evidence="5">Belongs to the dTDP-4-dehydrorhamnose 3,5-epimerase family.</text>
</comment>
<evidence type="ECO:0000256" key="1">
    <source>
        <dbReference type="ARBA" id="ARBA00001298"/>
    </source>
</evidence>
<dbReference type="CDD" id="cd00438">
    <property type="entry name" value="cupin_RmlC"/>
    <property type="match status" value="1"/>
</dbReference>
<comment type="pathway">
    <text evidence="5">Carbohydrate biosynthesis; dTDP-L-rhamnose biosynthesis.</text>
</comment>
<dbReference type="Gene3D" id="2.60.120.10">
    <property type="entry name" value="Jelly Rolls"/>
    <property type="match status" value="1"/>
</dbReference>
<comment type="caution">
    <text evidence="6">The sequence shown here is derived from an EMBL/GenBank/DDBJ whole genome shotgun (WGS) entry which is preliminary data.</text>
</comment>
<comment type="function">
    <text evidence="2 5">Catalyzes the epimerization of the C3' and C5'positions of dTDP-6-deoxy-D-xylo-4-hexulose, forming dTDP-6-deoxy-L-lyxo-4-hexulose.</text>
</comment>
<dbReference type="NCBIfam" id="TIGR01221">
    <property type="entry name" value="rmlC"/>
    <property type="match status" value="1"/>
</dbReference>
<dbReference type="InterPro" id="IPR014710">
    <property type="entry name" value="RmlC-like_jellyroll"/>
</dbReference>
<comment type="subunit">
    <text evidence="5">Homodimer.</text>
</comment>
<sequence>MPFEFIKTDIPNVILIKPKVFGDSRGFFMETYKKSDFEKAGINADFVQDNHSKSVKGVLRGLHYQKKPFAQGKLVRCIKGKIFDVAVDIRKGSPTFGKWVGYELSEENKLMLWIPEGFAHGFLTLSDEAEVMYKVSGGEYSPQHDAGIIWNDPDVGIDWPLDDIEEVLLSDKDKKLPCLKDADINFVYGG</sequence>
<dbReference type="Proteomes" id="UP000772812">
    <property type="component" value="Unassembled WGS sequence"/>
</dbReference>
<evidence type="ECO:0000313" key="7">
    <source>
        <dbReference type="Proteomes" id="UP000772812"/>
    </source>
</evidence>
<reference evidence="6 7" key="1">
    <citation type="journal article" date="2021" name="Syst. Appl. Microbiol.">
        <title>Persephonella atlantica sp. nov.: How to adapt to physico-chemical gradients in high temperature hydrothermal habitats.</title>
        <authorList>
            <person name="Francois D.X."/>
            <person name="Godfroy A."/>
            <person name="Mathien C."/>
            <person name="Aube J."/>
            <person name="Cathalot C."/>
            <person name="Lesongeur F."/>
            <person name="L'Haridon S."/>
            <person name="Philippon X."/>
            <person name="Roussel E.G."/>
        </authorList>
    </citation>
    <scope>NUCLEOTIDE SEQUENCE [LARGE SCALE GENOMIC DNA]</scope>
    <source>
        <strain evidence="6 7">MO1340</strain>
    </source>
</reference>
<dbReference type="EC" id="5.1.3.13" evidence="3 5"/>
<dbReference type="EMBL" id="JAACYA010000002">
    <property type="protein sequence ID" value="MBK3333187.1"/>
    <property type="molecule type" value="Genomic_DNA"/>
</dbReference>
<dbReference type="GO" id="GO:0008830">
    <property type="term" value="F:dTDP-4-dehydrorhamnose 3,5-epimerase activity"/>
    <property type="evidence" value="ECO:0007669"/>
    <property type="project" value="UniProtKB-EC"/>
</dbReference>
<keyword evidence="5 6" id="KW-0413">Isomerase</keyword>